<evidence type="ECO:0000313" key="2">
    <source>
        <dbReference type="Proteomes" id="UP000266673"/>
    </source>
</evidence>
<dbReference type="AlphaFoldDB" id="A0A397UKH2"/>
<evidence type="ECO:0000313" key="1">
    <source>
        <dbReference type="EMBL" id="RIB09981.1"/>
    </source>
</evidence>
<dbReference type="OrthoDB" id="5817230at2759"/>
<dbReference type="InterPro" id="IPR011025">
    <property type="entry name" value="GproteinA_insert"/>
</dbReference>
<name>A0A397UKH2_9GLOM</name>
<dbReference type="EMBL" id="QKWP01001304">
    <property type="protein sequence ID" value="RIB09981.1"/>
    <property type="molecule type" value="Genomic_DNA"/>
</dbReference>
<dbReference type="InterPro" id="IPR027417">
    <property type="entry name" value="P-loop_NTPase"/>
</dbReference>
<reference evidence="1 2" key="1">
    <citation type="submission" date="2018-06" db="EMBL/GenBank/DDBJ databases">
        <title>Comparative genomics reveals the genomic features of Rhizophagus irregularis, R. cerebriforme, R. diaphanum and Gigaspora rosea, and their symbiotic lifestyle signature.</title>
        <authorList>
            <person name="Morin E."/>
            <person name="San Clemente H."/>
            <person name="Chen E.C.H."/>
            <person name="De La Providencia I."/>
            <person name="Hainaut M."/>
            <person name="Kuo A."/>
            <person name="Kohler A."/>
            <person name="Murat C."/>
            <person name="Tang N."/>
            <person name="Roy S."/>
            <person name="Loubradou J."/>
            <person name="Henrissat B."/>
            <person name="Grigoriev I.V."/>
            <person name="Corradi N."/>
            <person name="Roux C."/>
            <person name="Martin F.M."/>
        </authorList>
    </citation>
    <scope>NUCLEOTIDE SEQUENCE [LARGE SCALE GENOMIC DNA]</scope>
    <source>
        <strain evidence="1 2">DAOM 194757</strain>
    </source>
</reference>
<dbReference type="Gene3D" id="1.10.400.10">
    <property type="entry name" value="GI Alpha 1, domain 2-like"/>
    <property type="match status" value="1"/>
</dbReference>
<sequence length="52" mass="5983">MPTNQDILHCRIKITGIVEAIFYLDPLTYRAGSNLEDVNIDRLREIGCYQSI</sequence>
<proteinExistence type="predicted"/>
<keyword evidence="2" id="KW-1185">Reference proteome</keyword>
<gene>
    <name evidence="1" type="ORF">C2G38_2207355</name>
</gene>
<protein>
    <submittedName>
        <fullName evidence="1">Uncharacterized protein</fullName>
    </submittedName>
</protein>
<dbReference type="GO" id="GO:0007165">
    <property type="term" value="P:signal transduction"/>
    <property type="evidence" value="ECO:0007669"/>
    <property type="project" value="InterPro"/>
</dbReference>
<organism evidence="1 2">
    <name type="scientific">Gigaspora rosea</name>
    <dbReference type="NCBI Taxonomy" id="44941"/>
    <lineage>
        <taxon>Eukaryota</taxon>
        <taxon>Fungi</taxon>
        <taxon>Fungi incertae sedis</taxon>
        <taxon>Mucoromycota</taxon>
        <taxon>Glomeromycotina</taxon>
        <taxon>Glomeromycetes</taxon>
        <taxon>Diversisporales</taxon>
        <taxon>Gigasporaceae</taxon>
        <taxon>Gigaspora</taxon>
    </lineage>
</organism>
<accession>A0A397UKH2</accession>
<comment type="caution">
    <text evidence="1">The sequence shown here is derived from an EMBL/GenBank/DDBJ whole genome shotgun (WGS) entry which is preliminary data.</text>
</comment>
<dbReference type="Proteomes" id="UP000266673">
    <property type="component" value="Unassembled WGS sequence"/>
</dbReference>
<dbReference type="Gene3D" id="3.40.50.300">
    <property type="entry name" value="P-loop containing nucleotide triphosphate hydrolases"/>
    <property type="match status" value="1"/>
</dbReference>